<organism evidence="4 5">
    <name type="scientific">Brachionus plicatilis</name>
    <name type="common">Marine rotifer</name>
    <name type="synonym">Brachionus muelleri</name>
    <dbReference type="NCBI Taxonomy" id="10195"/>
    <lineage>
        <taxon>Eukaryota</taxon>
        <taxon>Metazoa</taxon>
        <taxon>Spiralia</taxon>
        <taxon>Gnathifera</taxon>
        <taxon>Rotifera</taxon>
        <taxon>Eurotatoria</taxon>
        <taxon>Monogononta</taxon>
        <taxon>Pseudotrocha</taxon>
        <taxon>Ploima</taxon>
        <taxon>Brachionidae</taxon>
        <taxon>Brachionus</taxon>
    </lineage>
</organism>
<dbReference type="PANTHER" id="PTHR23282">
    <property type="entry name" value="APICAL ENDOSOMAL GLYCOPROTEIN PRECURSOR"/>
    <property type="match status" value="1"/>
</dbReference>
<accession>A0A3M7SBH4</accession>
<dbReference type="Gene3D" id="2.60.120.200">
    <property type="match status" value="3"/>
</dbReference>
<comment type="caution">
    <text evidence="4">The sequence shown here is derived from an EMBL/GenBank/DDBJ whole genome shotgun (WGS) entry which is preliminary data.</text>
</comment>
<dbReference type="InterPro" id="IPR000998">
    <property type="entry name" value="MAM_dom"/>
</dbReference>
<dbReference type="Pfam" id="PF00629">
    <property type="entry name" value="MAM"/>
    <property type="match status" value="2"/>
</dbReference>
<dbReference type="SMART" id="SM00137">
    <property type="entry name" value="MAM"/>
    <property type="match status" value="2"/>
</dbReference>
<dbReference type="PROSITE" id="PS01209">
    <property type="entry name" value="LDLRA_1"/>
    <property type="match status" value="2"/>
</dbReference>
<feature type="disulfide bond" evidence="2">
    <location>
        <begin position="83"/>
        <end position="98"/>
    </location>
</feature>
<keyword evidence="4" id="KW-0675">Receptor</keyword>
<keyword evidence="5" id="KW-1185">Reference proteome</keyword>
<dbReference type="SUPFAM" id="SSF49899">
    <property type="entry name" value="Concanavalin A-like lectins/glucanases"/>
    <property type="match status" value="2"/>
</dbReference>
<proteinExistence type="predicted"/>
<dbReference type="SMART" id="SM00192">
    <property type="entry name" value="LDLa"/>
    <property type="match status" value="2"/>
</dbReference>
<gene>
    <name evidence="4" type="ORF">BpHYR1_049445</name>
</gene>
<feature type="domain" description="MAM" evidence="3">
    <location>
        <begin position="309"/>
        <end position="463"/>
    </location>
</feature>
<dbReference type="InterPro" id="IPR023415">
    <property type="entry name" value="LDLR_class-A_CS"/>
</dbReference>
<feature type="disulfide bond" evidence="2">
    <location>
        <begin position="290"/>
        <end position="305"/>
    </location>
</feature>
<feature type="domain" description="MAM" evidence="3">
    <location>
        <begin position="100"/>
        <end position="264"/>
    </location>
</feature>
<protein>
    <submittedName>
        <fullName evidence="4">MAM and LDL-receptor class A domain-containing 1</fullName>
    </submittedName>
</protein>
<dbReference type="Pfam" id="PF00057">
    <property type="entry name" value="Ldl_recept_a"/>
    <property type="match status" value="1"/>
</dbReference>
<dbReference type="InterPro" id="IPR013320">
    <property type="entry name" value="ConA-like_dom_sf"/>
</dbReference>
<dbReference type="STRING" id="10195.A0A3M7SBH4"/>
<dbReference type="PANTHER" id="PTHR23282:SF101">
    <property type="entry name" value="MAM DOMAIN-CONTAINING PROTEIN"/>
    <property type="match status" value="1"/>
</dbReference>
<feature type="non-terminal residue" evidence="4">
    <location>
        <position position="1"/>
    </location>
</feature>
<dbReference type="Gene3D" id="4.10.400.10">
    <property type="entry name" value="Low-density Lipoprotein Receptor"/>
    <property type="match status" value="2"/>
</dbReference>
<dbReference type="EMBL" id="REGN01001713">
    <property type="protein sequence ID" value="RNA33007.1"/>
    <property type="molecule type" value="Genomic_DNA"/>
</dbReference>
<evidence type="ECO:0000256" key="1">
    <source>
        <dbReference type="ARBA" id="ARBA00023157"/>
    </source>
</evidence>
<dbReference type="AlphaFoldDB" id="A0A3M7SBH4"/>
<dbReference type="SUPFAM" id="SSF57424">
    <property type="entry name" value="LDL receptor-like module"/>
    <property type="match status" value="2"/>
</dbReference>
<dbReference type="InterPro" id="IPR036055">
    <property type="entry name" value="LDL_receptor-like_sf"/>
</dbReference>
<dbReference type="PROSITE" id="PS50068">
    <property type="entry name" value="LDLRA_2"/>
    <property type="match status" value="2"/>
</dbReference>
<keyword evidence="1 2" id="KW-1015">Disulfide bond</keyword>
<comment type="caution">
    <text evidence="2">Lacks conserved residue(s) required for the propagation of feature annotation.</text>
</comment>
<feature type="non-terminal residue" evidence="4">
    <location>
        <position position="481"/>
    </location>
</feature>
<dbReference type="PROSITE" id="PS50060">
    <property type="entry name" value="MAM_2"/>
    <property type="match status" value="2"/>
</dbReference>
<evidence type="ECO:0000256" key="2">
    <source>
        <dbReference type="PROSITE-ProRule" id="PRU00124"/>
    </source>
</evidence>
<dbReference type="PRINTS" id="PR00261">
    <property type="entry name" value="LDLRECEPTOR"/>
</dbReference>
<reference evidence="4 5" key="1">
    <citation type="journal article" date="2018" name="Sci. Rep.">
        <title>Genomic signatures of local adaptation to the degree of environmental predictability in rotifers.</title>
        <authorList>
            <person name="Franch-Gras L."/>
            <person name="Hahn C."/>
            <person name="Garcia-Roger E.M."/>
            <person name="Carmona M.J."/>
            <person name="Serra M."/>
            <person name="Gomez A."/>
        </authorList>
    </citation>
    <scope>NUCLEOTIDE SEQUENCE [LARGE SCALE GENOMIC DNA]</scope>
    <source>
        <strain evidence="4">HYR1</strain>
    </source>
</reference>
<feature type="disulfide bond" evidence="2">
    <location>
        <begin position="278"/>
        <end position="296"/>
    </location>
</feature>
<evidence type="ECO:0000313" key="5">
    <source>
        <dbReference type="Proteomes" id="UP000276133"/>
    </source>
</evidence>
<evidence type="ECO:0000259" key="3">
    <source>
        <dbReference type="PROSITE" id="PS50060"/>
    </source>
</evidence>
<evidence type="ECO:0000313" key="4">
    <source>
        <dbReference type="EMBL" id="RNA33007.1"/>
    </source>
</evidence>
<sequence length="481" mass="54285">LEWILADIPLKSDENFQVVIETVNGNAHIAIDDLSFTPSCKINAFDELPSYVFTTPKPDATCPSPNQIRCQTSNECIYIEDLCNFRYDCNDKSDEIFCPWACNFDANDNLCSWTNVPKDSDQLLTIKWDVGTSSQFKNTGPQFDHSTLSADGSFLYFDPIGELPGHKARLISPVYNQAGLLCSMEFWYQLSGDSTSILNVYIMSGLTETRIARLQSSKTLQWTEYKVNLPSCLQQFQVVLEGLRGSTNTSFIFVDDIRLNNCQYQRPTQPCTNEEFKCNSFHCVPRSGVCDLAADCCDKSDEQECSGYYRCNFEQDMCGFKASNLSSSHWVITRADSSNEPSAPFFDHTTQTSTGHYLAVSAPLVPRDADNAFVQIGVKKSQKGCKMRIWYLLDAGLLEVWWRKEVYGQLVSVFSTNQASSKWKRVDVDVPEMDEFELVIEGVKTRYGILAIDDVTFTKECEIDQDLVLPFGTLTTLTESD</sequence>
<feature type="disulfide bond" evidence="2">
    <location>
        <begin position="271"/>
        <end position="283"/>
    </location>
</feature>
<dbReference type="CDD" id="cd06263">
    <property type="entry name" value="MAM"/>
    <property type="match status" value="2"/>
</dbReference>
<dbReference type="InterPro" id="IPR051560">
    <property type="entry name" value="MAM_domain-containing"/>
</dbReference>
<dbReference type="CDD" id="cd00112">
    <property type="entry name" value="LDLa"/>
    <property type="match status" value="2"/>
</dbReference>
<name>A0A3M7SBH4_BRAPC</name>
<dbReference type="GO" id="GO:0016020">
    <property type="term" value="C:membrane"/>
    <property type="evidence" value="ECO:0007669"/>
    <property type="project" value="InterPro"/>
</dbReference>
<dbReference type="InterPro" id="IPR002172">
    <property type="entry name" value="LDrepeatLR_classA_rpt"/>
</dbReference>
<dbReference type="Proteomes" id="UP000276133">
    <property type="component" value="Unassembled WGS sequence"/>
</dbReference>
<dbReference type="OrthoDB" id="412155at2759"/>